<organism evidence="1 2">
    <name type="scientific">Crocosphaera subtropica (strain ATCC 51142 / BH68)</name>
    <name type="common">Cyanothece sp. (strain ATCC 51142)</name>
    <dbReference type="NCBI Taxonomy" id="43989"/>
    <lineage>
        <taxon>Bacteria</taxon>
        <taxon>Bacillati</taxon>
        <taxon>Cyanobacteriota</taxon>
        <taxon>Cyanophyceae</taxon>
        <taxon>Oscillatoriophycideae</taxon>
        <taxon>Chroococcales</taxon>
        <taxon>Aphanothecaceae</taxon>
        <taxon>Crocosphaera</taxon>
        <taxon>Crocosphaera subtropica</taxon>
    </lineage>
</organism>
<reference evidence="1 2" key="1">
    <citation type="journal article" date="2008" name="Proc. Natl. Acad. Sci. U.S.A.">
        <title>The genome of Cyanothece 51142, a unicellular diazotrophic cyanobacterium important in the marine nitrogen cycle.</title>
        <authorList>
            <person name="Welsh E.A."/>
            <person name="Liberton M."/>
            <person name="Stoeckel J."/>
            <person name="Loh T."/>
            <person name="Elvitigala T."/>
            <person name="Wang C."/>
            <person name="Wollam A."/>
            <person name="Fulton R.S."/>
            <person name="Clifton S.W."/>
            <person name="Jacobs J.M."/>
            <person name="Aurora R."/>
            <person name="Ghosh B.K."/>
            <person name="Sherman L.A."/>
            <person name="Smith R.D."/>
            <person name="Wilson R.K."/>
            <person name="Pakrasi H.B."/>
        </authorList>
    </citation>
    <scope>NUCLEOTIDE SEQUENCE [LARGE SCALE GENOMIC DNA]</scope>
    <source>
        <strain evidence="2">ATCC 51142 / BH68</strain>
    </source>
</reference>
<dbReference type="STRING" id="43989.cce_0869"/>
<proteinExistence type="predicted"/>
<gene>
    <name evidence="1" type="ordered locus">cce_0869</name>
</gene>
<dbReference type="EMBL" id="CP000806">
    <property type="protein sequence ID" value="ACB50220.1"/>
    <property type="molecule type" value="Genomic_DNA"/>
</dbReference>
<dbReference type="Proteomes" id="UP000001203">
    <property type="component" value="Chromosome circular"/>
</dbReference>
<sequence>MQILFRKKIMATTENSAPSFLRDAFESYAQYTADQKQDAQQRALQWLQTHIESDLSDKTILTQFAQKWRTGNNTPSEADQSPLNWANLPRSYKGNKSINSHQEEALKFLEETIPQELQDDFKARWEVKTKLKVSNTSGTPLKVDETDLKALQENDPNGEGKNWYQVNKGDVYYLLSSEEKDDHYRIVTTEEIGSDNRNTWYVSKEDVSISGV</sequence>
<protein>
    <submittedName>
        <fullName evidence="1">Uncharacterized protein</fullName>
    </submittedName>
</protein>
<dbReference type="AlphaFoldDB" id="B1WS26"/>
<dbReference type="eggNOG" id="ENOG5033WI7">
    <property type="taxonomic scope" value="Bacteria"/>
</dbReference>
<keyword evidence="2" id="KW-1185">Reference proteome</keyword>
<accession>B1WS26</accession>
<evidence type="ECO:0000313" key="2">
    <source>
        <dbReference type="Proteomes" id="UP000001203"/>
    </source>
</evidence>
<dbReference type="KEGG" id="cyt:cce_0869"/>
<dbReference type="HOGENOM" id="CLU_1347041_0_0_3"/>
<name>B1WS26_CROS5</name>
<evidence type="ECO:0000313" key="1">
    <source>
        <dbReference type="EMBL" id="ACB50220.1"/>
    </source>
</evidence>